<keyword evidence="9" id="KW-1185">Reference proteome</keyword>
<keyword evidence="5" id="KW-1070">Brassinosteroid signaling pathway</keyword>
<sequence>MTASGGGEGESTAATGRMPTWKERENNKRRERRRRAIAAKIFTGLRSQGNYKLPKHCDNNEVLKALCLEAGWIVHEDGSTYRKGSRPTEATPLCSSIQLSPQSSAFQSPIPSYQASPSSSSYPSPTRFDHIPNRFDPNQSSTYLIPYLQNLASSGNLAPLRISNSAPVTPPISSPRGSNPRLSRWQSSNFPVSAPSSPTRRLHHYTSIPECDESDVSTVDSCRWGNFQPGNVSQTCPPSPTFNLVGKSVISGGGDLSVKPWEGEKIHDVGIDDLELTLGNNTKRRR</sequence>
<dbReference type="PANTHER" id="PTHR31506:SF49">
    <property type="entry name" value="BES1_BZR1 HOMOLOG PROTEIN 1"/>
    <property type="match status" value="1"/>
</dbReference>
<comment type="similarity">
    <text evidence="1 5">Belongs to the BZR/LAT61 family.</text>
</comment>
<dbReference type="GO" id="GO:0003677">
    <property type="term" value="F:DNA binding"/>
    <property type="evidence" value="ECO:0007669"/>
    <property type="project" value="UniProtKB-UniRule"/>
</dbReference>
<evidence type="ECO:0000313" key="9">
    <source>
        <dbReference type="Proteomes" id="UP000008694"/>
    </source>
</evidence>
<feature type="region of interest" description="Disordered" evidence="6">
    <location>
        <begin position="165"/>
        <end position="201"/>
    </location>
</feature>
<dbReference type="EMBL" id="GL348717">
    <property type="protein sequence ID" value="EFH54025.1"/>
    <property type="molecule type" value="Genomic_DNA"/>
</dbReference>
<evidence type="ECO:0000313" key="8">
    <source>
        <dbReference type="EMBL" id="EFH54025.1"/>
    </source>
</evidence>
<protein>
    <recommendedName>
        <fullName evidence="5">Protein BZR1 homolog</fullName>
    </recommendedName>
    <alternativeName>
        <fullName evidence="5">Protein BRASSINAZOLE-RESISTANT 1 homolog</fullName>
    </alternativeName>
</protein>
<keyword evidence="3 5" id="KW-0238">DNA-binding</keyword>
<proteinExistence type="inferred from homology"/>
<dbReference type="GO" id="GO:0006351">
    <property type="term" value="P:DNA-templated transcription"/>
    <property type="evidence" value="ECO:0007669"/>
    <property type="project" value="InterPro"/>
</dbReference>
<dbReference type="eggNOG" id="ENOG502QS1Z">
    <property type="taxonomic scope" value="Eukaryota"/>
</dbReference>
<gene>
    <name evidence="8" type="ORF">ARALYDRAFT_485421</name>
</gene>
<feature type="region of interest" description="Disordered" evidence="6">
    <location>
        <begin position="101"/>
        <end position="125"/>
    </location>
</feature>
<evidence type="ECO:0000259" key="7">
    <source>
        <dbReference type="Pfam" id="PF05687"/>
    </source>
</evidence>
<evidence type="ECO:0000256" key="5">
    <source>
        <dbReference type="RuleBase" id="RU369040"/>
    </source>
</evidence>
<feature type="region of interest" description="Disordered" evidence="6">
    <location>
        <begin position="1"/>
        <end position="33"/>
    </location>
</feature>
<dbReference type="GO" id="GO:0009742">
    <property type="term" value="P:brassinosteroid mediated signaling pathway"/>
    <property type="evidence" value="ECO:0007669"/>
    <property type="project" value="UniProtKB-UniRule"/>
</dbReference>
<evidence type="ECO:0000256" key="1">
    <source>
        <dbReference type="ARBA" id="ARBA00005909"/>
    </source>
</evidence>
<dbReference type="OrthoDB" id="775852at2759"/>
<dbReference type="STRING" id="81972.D7LTI1"/>
<dbReference type="AlphaFoldDB" id="D7LTI1"/>
<reference evidence="9" key="1">
    <citation type="journal article" date="2011" name="Nat. Genet.">
        <title>The Arabidopsis lyrata genome sequence and the basis of rapid genome size change.</title>
        <authorList>
            <person name="Hu T.T."/>
            <person name="Pattyn P."/>
            <person name="Bakker E.G."/>
            <person name="Cao J."/>
            <person name="Cheng J.-F."/>
            <person name="Clark R.M."/>
            <person name="Fahlgren N."/>
            <person name="Fawcett J.A."/>
            <person name="Grimwood J."/>
            <person name="Gundlach H."/>
            <person name="Haberer G."/>
            <person name="Hollister J.D."/>
            <person name="Ossowski S."/>
            <person name="Ottilar R.P."/>
            <person name="Salamov A.A."/>
            <person name="Schneeberger K."/>
            <person name="Spannagl M."/>
            <person name="Wang X."/>
            <person name="Yang L."/>
            <person name="Nasrallah M.E."/>
            <person name="Bergelson J."/>
            <person name="Carrington J.C."/>
            <person name="Gaut B.S."/>
            <person name="Schmutz J."/>
            <person name="Mayer K.F.X."/>
            <person name="Van de Peer Y."/>
            <person name="Grigoriev I.V."/>
            <person name="Nordborg M."/>
            <person name="Weigel D."/>
            <person name="Guo Y.-L."/>
        </authorList>
    </citation>
    <scope>NUCLEOTIDE SEQUENCE [LARGE SCALE GENOMIC DNA]</scope>
    <source>
        <strain evidence="9">cv. MN47</strain>
    </source>
</reference>
<keyword evidence="2 5" id="KW-0805">Transcription regulation</keyword>
<evidence type="ECO:0000256" key="6">
    <source>
        <dbReference type="SAM" id="MobiDB-lite"/>
    </source>
</evidence>
<dbReference type="HOGENOM" id="CLU_036256_0_0_1"/>
<feature type="compositionally biased region" description="Low complexity" evidence="6">
    <location>
        <begin position="107"/>
        <end position="125"/>
    </location>
</feature>
<comment type="function">
    <text evidence="5">Functions in brassinosteroid signaling. May function as transcriptional repressor.</text>
</comment>
<comment type="subcellular location">
    <subcellularLocation>
        <location evidence="5">Nucleus</location>
    </subcellularLocation>
</comment>
<dbReference type="PANTHER" id="PTHR31506">
    <property type="entry name" value="BES1/BZR1 HOMOLOG PROTEIN 3-RELATED"/>
    <property type="match status" value="1"/>
</dbReference>
<accession>D7LTI1</accession>
<dbReference type="Gramene" id="fgenesh2_kg.5__1413__AT3G50750.1">
    <property type="protein sequence ID" value="fgenesh2_kg.5__1413__AT3G50750.1"/>
    <property type="gene ID" value="fgenesh2_kg.5__1413__AT3G50750.1"/>
</dbReference>
<name>D7LTI1_ARALL</name>
<dbReference type="InterPro" id="IPR033264">
    <property type="entry name" value="BZR"/>
</dbReference>
<organism evidence="9">
    <name type="scientific">Arabidopsis lyrata subsp. lyrata</name>
    <name type="common">Lyre-leaved rock-cress</name>
    <dbReference type="NCBI Taxonomy" id="81972"/>
    <lineage>
        <taxon>Eukaryota</taxon>
        <taxon>Viridiplantae</taxon>
        <taxon>Streptophyta</taxon>
        <taxon>Embryophyta</taxon>
        <taxon>Tracheophyta</taxon>
        <taxon>Spermatophyta</taxon>
        <taxon>Magnoliopsida</taxon>
        <taxon>eudicotyledons</taxon>
        <taxon>Gunneridae</taxon>
        <taxon>Pentapetalae</taxon>
        <taxon>rosids</taxon>
        <taxon>malvids</taxon>
        <taxon>Brassicales</taxon>
        <taxon>Brassicaceae</taxon>
        <taxon>Camelineae</taxon>
        <taxon>Arabidopsis</taxon>
    </lineage>
</organism>
<keyword evidence="4 5" id="KW-0804">Transcription</keyword>
<dbReference type="GO" id="GO:0005634">
    <property type="term" value="C:nucleus"/>
    <property type="evidence" value="ECO:0007669"/>
    <property type="project" value="UniProtKB-SubCell"/>
</dbReference>
<evidence type="ECO:0000256" key="4">
    <source>
        <dbReference type="ARBA" id="ARBA00023163"/>
    </source>
</evidence>
<evidence type="ECO:0000256" key="2">
    <source>
        <dbReference type="ARBA" id="ARBA00023015"/>
    </source>
</evidence>
<dbReference type="InterPro" id="IPR008540">
    <property type="entry name" value="BES1_N"/>
</dbReference>
<dbReference type="Proteomes" id="UP000008694">
    <property type="component" value="Unassembled WGS sequence"/>
</dbReference>
<dbReference type="Pfam" id="PF05687">
    <property type="entry name" value="BES1_N"/>
    <property type="match status" value="1"/>
</dbReference>
<feature type="domain" description="BES1/BZR1 plant transcription factor N-terminal" evidence="7">
    <location>
        <begin position="15"/>
        <end position="151"/>
    </location>
</feature>
<feature type="compositionally biased region" description="Polar residues" evidence="6">
    <location>
        <begin position="175"/>
        <end position="199"/>
    </location>
</feature>
<evidence type="ECO:0000256" key="3">
    <source>
        <dbReference type="ARBA" id="ARBA00023125"/>
    </source>
</evidence>
<dbReference type="GO" id="GO:0003700">
    <property type="term" value="F:DNA-binding transcription factor activity"/>
    <property type="evidence" value="ECO:0007669"/>
    <property type="project" value="UniProtKB-UniRule"/>
</dbReference>